<dbReference type="OrthoDB" id="10445102at2759"/>
<keyword evidence="1" id="KW-1133">Transmembrane helix</keyword>
<keyword evidence="1" id="KW-0472">Membrane</keyword>
<evidence type="ECO:0000256" key="1">
    <source>
        <dbReference type="SAM" id="Phobius"/>
    </source>
</evidence>
<accession>A0A1A0H4N6</accession>
<proteinExistence type="predicted"/>
<comment type="caution">
    <text evidence="2">The sequence shown here is derived from an EMBL/GenBank/DDBJ whole genome shotgun (WGS) entry which is preliminary data.</text>
</comment>
<keyword evidence="3" id="KW-1185">Reference proteome</keyword>
<sequence length="305" mass="35120">MKTSSKAQDLQEQLLAKFQAIVDLMDESFTHQEEQKREEAKTFDDFHNSMLERSRYFEDAWDYMSLEISTNTNKIDQSLSETHQKLQLIFDFVDTQFARILTANENLAKIHVQASQSISDDLMMLYQNSKSGQLVLQDILEDNLHKGLQINYLLQDTHLQVENMFEDIEKETRAIVANVTRELKDEALSLFIVFQTTFESTFSQLMFLSQNIGHIIFSMDAASLNLNSSLVILHERVQDLKSINMSSILSSVMLSPKVVSCVLVAICMFQFMFRWEHGQGAFMSAIFFGAFTTYLARSVIFAMFT</sequence>
<reference evidence="2 3" key="1">
    <citation type="submission" date="2016-05" db="EMBL/GenBank/DDBJ databases">
        <title>Comparative genomics of biotechnologically important yeasts.</title>
        <authorList>
            <consortium name="DOE Joint Genome Institute"/>
            <person name="Riley R."/>
            <person name="Haridas S."/>
            <person name="Wolfe K.H."/>
            <person name="Lopes M.R."/>
            <person name="Hittinger C.T."/>
            <person name="Goker M."/>
            <person name="Salamov A."/>
            <person name="Wisecaver J."/>
            <person name="Long T.M."/>
            <person name="Aerts A.L."/>
            <person name="Barry K."/>
            <person name="Choi C."/>
            <person name="Clum A."/>
            <person name="Coughlan A.Y."/>
            <person name="Deshpande S."/>
            <person name="Douglass A.P."/>
            <person name="Hanson S.J."/>
            <person name="Klenk H.-P."/>
            <person name="LaButti K."/>
            <person name="Lapidus A."/>
            <person name="Lindquist E."/>
            <person name="Lipzen A."/>
            <person name="Meier-kolthoff J.P."/>
            <person name="Ohm R.A."/>
            <person name="Otillar R.P."/>
            <person name="Pangilinan J."/>
            <person name="Peng Y."/>
            <person name="Rokas A."/>
            <person name="Rosa C.A."/>
            <person name="Scheuner C."/>
            <person name="Sibirny A.A."/>
            <person name="Slot J.C."/>
            <person name="Stielow J.B."/>
            <person name="Sun H."/>
            <person name="Kurtzman C.P."/>
            <person name="Blackwell M."/>
            <person name="Grigoriev I.V."/>
            <person name="Jeffries T.W."/>
        </authorList>
    </citation>
    <scope>NUCLEOTIDE SEQUENCE [LARGE SCALE GENOMIC DNA]</scope>
    <source>
        <strain evidence="2 3">NRRL YB-4993</strain>
    </source>
</reference>
<gene>
    <name evidence="2" type="ORF">METBIDRAFT_33658</name>
</gene>
<evidence type="ECO:0008006" key="4">
    <source>
        <dbReference type="Google" id="ProtNLM"/>
    </source>
</evidence>
<dbReference type="AlphaFoldDB" id="A0A1A0H4N6"/>
<feature type="transmembrane region" description="Helical" evidence="1">
    <location>
        <begin position="281"/>
        <end position="304"/>
    </location>
</feature>
<evidence type="ECO:0000313" key="2">
    <source>
        <dbReference type="EMBL" id="OBA19039.1"/>
    </source>
</evidence>
<keyword evidence="1" id="KW-0812">Transmembrane</keyword>
<organism evidence="2 3">
    <name type="scientific">Metschnikowia bicuspidata var. bicuspidata NRRL YB-4993</name>
    <dbReference type="NCBI Taxonomy" id="869754"/>
    <lineage>
        <taxon>Eukaryota</taxon>
        <taxon>Fungi</taxon>
        <taxon>Dikarya</taxon>
        <taxon>Ascomycota</taxon>
        <taxon>Saccharomycotina</taxon>
        <taxon>Pichiomycetes</taxon>
        <taxon>Metschnikowiaceae</taxon>
        <taxon>Metschnikowia</taxon>
    </lineage>
</organism>
<dbReference type="GeneID" id="30029345"/>
<dbReference type="Proteomes" id="UP000092555">
    <property type="component" value="Unassembled WGS sequence"/>
</dbReference>
<dbReference type="RefSeq" id="XP_018709574.1">
    <property type="nucleotide sequence ID" value="XM_018856369.1"/>
</dbReference>
<feature type="transmembrane region" description="Helical" evidence="1">
    <location>
        <begin position="254"/>
        <end position="275"/>
    </location>
</feature>
<name>A0A1A0H4N6_9ASCO</name>
<dbReference type="EMBL" id="LXTC01000008">
    <property type="protein sequence ID" value="OBA19039.1"/>
    <property type="molecule type" value="Genomic_DNA"/>
</dbReference>
<evidence type="ECO:0000313" key="3">
    <source>
        <dbReference type="Proteomes" id="UP000092555"/>
    </source>
</evidence>
<protein>
    <recommendedName>
        <fullName evidence="4">Karyogamy protein 5</fullName>
    </recommendedName>
</protein>